<dbReference type="InterPro" id="IPR011701">
    <property type="entry name" value="MFS"/>
</dbReference>
<reference evidence="6 8" key="2">
    <citation type="submission" date="2018-03" db="EMBL/GenBank/DDBJ databases">
        <title>Genomic Encyclopedia of Archaeal and Bacterial Type Strains, Phase II (KMG-II): from individual species to whole genera.</title>
        <authorList>
            <person name="Goeker M."/>
        </authorList>
    </citation>
    <scope>NUCLEOTIDE SEQUENCE [LARGE SCALE GENOMIC DNA]</scope>
    <source>
        <strain evidence="6 8">DSM 25227</strain>
    </source>
</reference>
<feature type="transmembrane region" description="Helical" evidence="4">
    <location>
        <begin position="110"/>
        <end position="133"/>
    </location>
</feature>
<evidence type="ECO:0000256" key="4">
    <source>
        <dbReference type="SAM" id="Phobius"/>
    </source>
</evidence>
<dbReference type="Pfam" id="PF07690">
    <property type="entry name" value="MFS_1"/>
    <property type="match status" value="1"/>
</dbReference>
<feature type="transmembrane region" description="Helical" evidence="4">
    <location>
        <begin position="58"/>
        <end position="78"/>
    </location>
</feature>
<dbReference type="PANTHER" id="PTHR23523">
    <property type="match status" value="1"/>
</dbReference>
<keyword evidence="1 4" id="KW-0812">Transmembrane</keyword>
<evidence type="ECO:0000256" key="2">
    <source>
        <dbReference type="ARBA" id="ARBA00022989"/>
    </source>
</evidence>
<dbReference type="InterPro" id="IPR052524">
    <property type="entry name" value="MFS_Cyanate_Porter"/>
</dbReference>
<dbReference type="EMBL" id="UETC01000001">
    <property type="protein sequence ID" value="SSA37410.1"/>
    <property type="molecule type" value="Genomic_DNA"/>
</dbReference>
<dbReference type="EMBL" id="QGDJ01000001">
    <property type="protein sequence ID" value="PWJ21622.1"/>
    <property type="molecule type" value="Genomic_DNA"/>
</dbReference>
<sequence length="410" mass="42643">MTRTETPRADISAGPGRWLVLAGVWLIYFCFGVTAASMAPLVEPVGDDLGIGNARMGLILGAWPLAYIAAAIPCGILLDRFGVRRMLFVATLVMAVSGLARSLADSPTQMFLAVALFGLGGPLISIGAPKVIARLFEGPARGMAMGVYVTGPYLGGILALALTNSVAMPLAGYDWRGVMLIYSALVAASGGIWLAIAYAPVTAWPTRDDDGGKKFNLGAFAELVRVPEVRLILGMSVGIFYINHALNNWLPEILKGHGFSPVEAGNWAAVPSALGIVGALVVPRLATPERRLKIMALLFAASLVASLCLHFSSLALILPGLIAQGIARGSMMTIAILILMETPSVPPERLGLAGGLFFTAAEIGGVLGPVAFGVLSALGAGFALPLVSMTLVCLILFVIVARLRRAAASA</sequence>
<evidence type="ECO:0000313" key="9">
    <source>
        <dbReference type="Proteomes" id="UP000251571"/>
    </source>
</evidence>
<keyword evidence="2 4" id="KW-1133">Transmembrane helix</keyword>
<dbReference type="PROSITE" id="PS50850">
    <property type="entry name" value="MFS"/>
    <property type="match status" value="1"/>
</dbReference>
<evidence type="ECO:0000313" key="8">
    <source>
        <dbReference type="Proteomes" id="UP000245839"/>
    </source>
</evidence>
<dbReference type="Gene3D" id="1.20.1250.20">
    <property type="entry name" value="MFS general substrate transporter like domains"/>
    <property type="match status" value="1"/>
</dbReference>
<feature type="transmembrane region" description="Helical" evidence="4">
    <location>
        <begin position="18"/>
        <end position="38"/>
    </location>
</feature>
<feature type="transmembrane region" description="Helical" evidence="4">
    <location>
        <begin position="294"/>
        <end position="315"/>
    </location>
</feature>
<dbReference type="InterPro" id="IPR036259">
    <property type="entry name" value="MFS_trans_sf"/>
</dbReference>
<feature type="transmembrane region" description="Helical" evidence="4">
    <location>
        <begin position="352"/>
        <end position="372"/>
    </location>
</feature>
<dbReference type="RefSeq" id="WP_109562270.1">
    <property type="nucleotide sequence ID" value="NZ_QGDJ01000001.1"/>
</dbReference>
<feature type="transmembrane region" description="Helical" evidence="4">
    <location>
        <begin position="85"/>
        <end position="104"/>
    </location>
</feature>
<evidence type="ECO:0000313" key="6">
    <source>
        <dbReference type="EMBL" id="PWJ21622.1"/>
    </source>
</evidence>
<gene>
    <name evidence="6" type="ORF">BCF38_10127</name>
    <name evidence="7" type="ORF">SAMN05421539_10127</name>
</gene>
<keyword evidence="8" id="KW-1185">Reference proteome</keyword>
<evidence type="ECO:0000313" key="7">
    <source>
        <dbReference type="EMBL" id="SSA37410.1"/>
    </source>
</evidence>
<dbReference type="GO" id="GO:0022857">
    <property type="term" value="F:transmembrane transporter activity"/>
    <property type="evidence" value="ECO:0007669"/>
    <property type="project" value="InterPro"/>
</dbReference>
<reference evidence="7 9" key="1">
    <citation type="submission" date="2016-10" db="EMBL/GenBank/DDBJ databases">
        <authorList>
            <person name="Cai Z."/>
        </authorList>
    </citation>
    <scope>NUCLEOTIDE SEQUENCE [LARGE SCALE GENOMIC DNA]</scope>
    <source>
        <strain evidence="7 9">DSM 25227</strain>
    </source>
</reference>
<protein>
    <submittedName>
        <fullName evidence="7">Cyanate permease</fullName>
    </submittedName>
</protein>
<evidence type="ECO:0000256" key="1">
    <source>
        <dbReference type="ARBA" id="ARBA00022692"/>
    </source>
</evidence>
<feature type="transmembrane region" description="Helical" evidence="4">
    <location>
        <begin position="378"/>
        <end position="401"/>
    </location>
</feature>
<name>A0A2Y8ZZ16_9RHOB</name>
<dbReference type="Proteomes" id="UP000245839">
    <property type="component" value="Unassembled WGS sequence"/>
</dbReference>
<evidence type="ECO:0000256" key="3">
    <source>
        <dbReference type="ARBA" id="ARBA00023136"/>
    </source>
</evidence>
<feature type="transmembrane region" description="Helical" evidence="4">
    <location>
        <begin position="179"/>
        <end position="201"/>
    </location>
</feature>
<evidence type="ECO:0000259" key="5">
    <source>
        <dbReference type="PROSITE" id="PS50850"/>
    </source>
</evidence>
<dbReference type="OrthoDB" id="9794076at2"/>
<dbReference type="PANTHER" id="PTHR23523:SF2">
    <property type="entry name" value="2-NITROIMIDAZOLE TRANSPORTER"/>
    <property type="match status" value="1"/>
</dbReference>
<organism evidence="7 9">
    <name type="scientific">Jannaschia seohaensis</name>
    <dbReference type="NCBI Taxonomy" id="475081"/>
    <lineage>
        <taxon>Bacteria</taxon>
        <taxon>Pseudomonadati</taxon>
        <taxon>Pseudomonadota</taxon>
        <taxon>Alphaproteobacteria</taxon>
        <taxon>Rhodobacterales</taxon>
        <taxon>Roseobacteraceae</taxon>
        <taxon>Jannaschia</taxon>
    </lineage>
</organism>
<feature type="domain" description="Major facilitator superfamily (MFS) profile" evidence="5">
    <location>
        <begin position="20"/>
        <end position="404"/>
    </location>
</feature>
<keyword evidence="3 4" id="KW-0472">Membrane</keyword>
<dbReference type="InterPro" id="IPR020846">
    <property type="entry name" value="MFS_dom"/>
</dbReference>
<feature type="transmembrane region" description="Helical" evidence="4">
    <location>
        <begin position="145"/>
        <end position="167"/>
    </location>
</feature>
<feature type="transmembrane region" description="Helical" evidence="4">
    <location>
        <begin position="321"/>
        <end position="340"/>
    </location>
</feature>
<dbReference type="AlphaFoldDB" id="A0A2Y8ZZ16"/>
<accession>A0A2Y8ZZ16</accession>
<dbReference type="Proteomes" id="UP000251571">
    <property type="component" value="Unassembled WGS sequence"/>
</dbReference>
<proteinExistence type="predicted"/>
<dbReference type="SUPFAM" id="SSF103473">
    <property type="entry name" value="MFS general substrate transporter"/>
    <property type="match status" value="1"/>
</dbReference>